<feature type="region of interest" description="Disordered" evidence="1">
    <location>
        <begin position="1"/>
        <end position="25"/>
    </location>
</feature>
<reference evidence="3" key="2">
    <citation type="submission" date="2015-01" db="EMBL/GenBank/DDBJ databases">
        <title>Evolutionary Origins and Diversification of the Mycorrhizal Mutualists.</title>
        <authorList>
            <consortium name="DOE Joint Genome Institute"/>
            <consortium name="Mycorrhizal Genomics Consortium"/>
            <person name="Kohler A."/>
            <person name="Kuo A."/>
            <person name="Nagy L.G."/>
            <person name="Floudas D."/>
            <person name="Copeland A."/>
            <person name="Barry K.W."/>
            <person name="Cichocki N."/>
            <person name="Veneault-Fourrey C."/>
            <person name="LaButti K."/>
            <person name="Lindquist E.A."/>
            <person name="Lipzen A."/>
            <person name="Lundell T."/>
            <person name="Morin E."/>
            <person name="Murat C."/>
            <person name="Riley R."/>
            <person name="Ohm R."/>
            <person name="Sun H."/>
            <person name="Tunlid A."/>
            <person name="Henrissat B."/>
            <person name="Grigoriev I.V."/>
            <person name="Hibbett D.S."/>
            <person name="Martin F."/>
        </authorList>
    </citation>
    <scope>NUCLEOTIDE SEQUENCE [LARGE SCALE GENOMIC DNA]</scope>
    <source>
        <strain evidence="3">MUT 4182</strain>
    </source>
</reference>
<feature type="compositionally biased region" description="Polar residues" evidence="1">
    <location>
        <begin position="1"/>
        <end position="11"/>
    </location>
</feature>
<dbReference type="HOGENOM" id="CLU_1723666_0_0_1"/>
<dbReference type="OrthoDB" id="3260465at2759"/>
<reference evidence="2 3" key="1">
    <citation type="submission" date="2014-04" db="EMBL/GenBank/DDBJ databases">
        <authorList>
            <consortium name="DOE Joint Genome Institute"/>
            <person name="Kuo A."/>
            <person name="Girlanda M."/>
            <person name="Perotto S."/>
            <person name="Kohler A."/>
            <person name="Nagy L.G."/>
            <person name="Floudas D."/>
            <person name="Copeland A."/>
            <person name="Barry K.W."/>
            <person name="Cichocki N."/>
            <person name="Veneault-Fourrey C."/>
            <person name="LaButti K."/>
            <person name="Lindquist E.A."/>
            <person name="Lipzen A."/>
            <person name="Lundell T."/>
            <person name="Morin E."/>
            <person name="Murat C."/>
            <person name="Sun H."/>
            <person name="Tunlid A."/>
            <person name="Henrissat B."/>
            <person name="Grigoriev I.V."/>
            <person name="Hibbett D.S."/>
            <person name="Martin F."/>
            <person name="Nordberg H.P."/>
            <person name="Cantor M.N."/>
            <person name="Hua S.X."/>
        </authorList>
    </citation>
    <scope>NUCLEOTIDE SEQUENCE [LARGE SCALE GENOMIC DNA]</scope>
    <source>
        <strain evidence="2 3">MUT 4182</strain>
    </source>
</reference>
<organism evidence="2 3">
    <name type="scientific">Tulasnella calospora MUT 4182</name>
    <dbReference type="NCBI Taxonomy" id="1051891"/>
    <lineage>
        <taxon>Eukaryota</taxon>
        <taxon>Fungi</taxon>
        <taxon>Dikarya</taxon>
        <taxon>Basidiomycota</taxon>
        <taxon>Agaricomycotina</taxon>
        <taxon>Agaricomycetes</taxon>
        <taxon>Cantharellales</taxon>
        <taxon>Tulasnellaceae</taxon>
        <taxon>Tulasnella</taxon>
    </lineage>
</organism>
<gene>
    <name evidence="2" type="ORF">M407DRAFT_34230</name>
</gene>
<proteinExistence type="predicted"/>
<evidence type="ECO:0000313" key="2">
    <source>
        <dbReference type="EMBL" id="KIO16135.1"/>
    </source>
</evidence>
<accession>A0A0C3PNW0</accession>
<name>A0A0C3PNW0_9AGAM</name>
<feature type="region of interest" description="Disordered" evidence="1">
    <location>
        <begin position="76"/>
        <end position="141"/>
    </location>
</feature>
<evidence type="ECO:0000313" key="3">
    <source>
        <dbReference type="Proteomes" id="UP000054248"/>
    </source>
</evidence>
<sequence>MENVESAFTSGSPPPSHEDSWATSEFKARPTDRFMKLAGFRIDPSLLSFPKGEAEFSGGNATVSRAFLALLPNGRTTSQTITGTRDEHVGLEDHNLKSNSRLSNPEDDNECQEEEGKKGRPKPKSGEAVKEQEQDVNGEIVGRLPRKVCSRKLSGPV</sequence>
<keyword evidence="3" id="KW-1185">Reference proteome</keyword>
<feature type="compositionally biased region" description="Basic and acidic residues" evidence="1">
    <location>
        <begin position="16"/>
        <end position="25"/>
    </location>
</feature>
<feature type="compositionally biased region" description="Basic and acidic residues" evidence="1">
    <location>
        <begin position="84"/>
        <end position="96"/>
    </location>
</feature>
<protein>
    <submittedName>
        <fullName evidence="2">Uncharacterized protein</fullName>
    </submittedName>
</protein>
<dbReference type="Proteomes" id="UP000054248">
    <property type="component" value="Unassembled WGS sequence"/>
</dbReference>
<evidence type="ECO:0000256" key="1">
    <source>
        <dbReference type="SAM" id="MobiDB-lite"/>
    </source>
</evidence>
<dbReference type="EMBL" id="KN823662">
    <property type="protein sequence ID" value="KIO16135.1"/>
    <property type="molecule type" value="Genomic_DNA"/>
</dbReference>
<dbReference type="AlphaFoldDB" id="A0A0C3PNW0"/>
<feature type="compositionally biased region" description="Basic and acidic residues" evidence="1">
    <location>
        <begin position="114"/>
        <end position="133"/>
    </location>
</feature>